<accession>A0A263D356</accession>
<protein>
    <recommendedName>
        <fullName evidence="1">Condensation domain-containing protein</fullName>
    </recommendedName>
</protein>
<feature type="domain" description="Condensation" evidence="1">
    <location>
        <begin position="15"/>
        <end position="455"/>
    </location>
</feature>
<dbReference type="PANTHER" id="PTHR45527">
    <property type="entry name" value="NONRIBOSOMAL PEPTIDE SYNTHETASE"/>
    <property type="match status" value="1"/>
</dbReference>
<dbReference type="Proteomes" id="UP000242444">
    <property type="component" value="Unassembled WGS sequence"/>
</dbReference>
<evidence type="ECO:0000313" key="3">
    <source>
        <dbReference type="Proteomes" id="UP000242444"/>
    </source>
</evidence>
<comment type="caution">
    <text evidence="2">The sequence shown here is derived from an EMBL/GenBank/DDBJ whole genome shotgun (WGS) entry which is preliminary data.</text>
</comment>
<evidence type="ECO:0000259" key="1">
    <source>
        <dbReference type="Pfam" id="PF00668"/>
    </source>
</evidence>
<dbReference type="InParanoid" id="A0A263D356"/>
<dbReference type="GO" id="GO:0005737">
    <property type="term" value="C:cytoplasm"/>
    <property type="evidence" value="ECO:0007669"/>
    <property type="project" value="TreeGrafter"/>
</dbReference>
<dbReference type="AlphaFoldDB" id="A0A263D356"/>
<sequence length="458" mass="50442">MTVSEISPATGTSAGTAPLSAHQRFLCMFDQGEEQGPFGPRYHIAGAWRIAGALDAEALRAALTEVVGRHEALRTEVVRGGPGASQRVLPPMEAALEIHDLSGVPAERRDRAVEELYNAVESGTVDAARFPLLRAVLGRFGDDDAVLVLNAHHTAADAWSMHVILRDLLTYYARRTGHEAPELPEVTQYREFAEWESRRSGESLEKAREFWRENLRGARIHAVRTVHPRSANLPKSSAWQRFTLESEVAALAHEYARTHRSSLFMVLLSAYEVFLYRTYGEADIVVPTFSLGRGQERFMDTVGAFVNFLPLRTDLTGCADFHEVVTRTKKTCLRAFTRDLPFVEIMAQAPELMASVAVDDAQTWVFQVAAAPPGDSVETIAGLRVERVWRRTVSQPVGSDVPDGALWTIHADASGEMAGSLGFNTNRNDEDAMNGVLAEFLHVLHDVLTAPDSPIEGS</sequence>
<dbReference type="GO" id="GO:0031177">
    <property type="term" value="F:phosphopantetheine binding"/>
    <property type="evidence" value="ECO:0007669"/>
    <property type="project" value="TreeGrafter"/>
</dbReference>
<dbReference type="Gene3D" id="3.30.559.30">
    <property type="entry name" value="Nonribosomal peptide synthetase, condensation domain"/>
    <property type="match status" value="1"/>
</dbReference>
<dbReference type="EMBL" id="NKYE01000010">
    <property type="protein sequence ID" value="OZM71896.1"/>
    <property type="molecule type" value="Genomic_DNA"/>
</dbReference>
<reference evidence="2 3" key="1">
    <citation type="submission" date="2017-07" db="EMBL/GenBank/DDBJ databases">
        <title>Amycolatopsis antarcticus sp. nov., isolated from the surface of an Antarcticus brown macroalga.</title>
        <authorList>
            <person name="Wang J."/>
            <person name="Leiva S."/>
            <person name="Huang J."/>
            <person name="Huang Y."/>
        </authorList>
    </citation>
    <scope>NUCLEOTIDE SEQUENCE [LARGE SCALE GENOMIC DNA]</scope>
    <source>
        <strain evidence="2 3">AU-G6</strain>
    </source>
</reference>
<dbReference type="InterPro" id="IPR023213">
    <property type="entry name" value="CAT-like_dom_sf"/>
</dbReference>
<dbReference type="Gene3D" id="3.30.559.10">
    <property type="entry name" value="Chloramphenicol acetyltransferase-like domain"/>
    <property type="match status" value="1"/>
</dbReference>
<proteinExistence type="predicted"/>
<organism evidence="2 3">
    <name type="scientific">Amycolatopsis antarctica</name>
    <dbReference type="NCBI Taxonomy" id="1854586"/>
    <lineage>
        <taxon>Bacteria</taxon>
        <taxon>Bacillati</taxon>
        <taxon>Actinomycetota</taxon>
        <taxon>Actinomycetes</taxon>
        <taxon>Pseudonocardiales</taxon>
        <taxon>Pseudonocardiaceae</taxon>
        <taxon>Amycolatopsis</taxon>
    </lineage>
</organism>
<keyword evidence="3" id="KW-1185">Reference proteome</keyword>
<evidence type="ECO:0000313" key="2">
    <source>
        <dbReference type="EMBL" id="OZM71896.1"/>
    </source>
</evidence>
<dbReference type="GO" id="GO:0043041">
    <property type="term" value="P:amino acid activation for nonribosomal peptide biosynthetic process"/>
    <property type="evidence" value="ECO:0007669"/>
    <property type="project" value="TreeGrafter"/>
</dbReference>
<dbReference type="SUPFAM" id="SSF52777">
    <property type="entry name" value="CoA-dependent acyltransferases"/>
    <property type="match status" value="2"/>
</dbReference>
<name>A0A263D356_9PSEU</name>
<dbReference type="GO" id="GO:0003824">
    <property type="term" value="F:catalytic activity"/>
    <property type="evidence" value="ECO:0007669"/>
    <property type="project" value="InterPro"/>
</dbReference>
<dbReference type="InterPro" id="IPR001242">
    <property type="entry name" value="Condensation_dom"/>
</dbReference>
<gene>
    <name evidence="2" type="ORF">CFN78_17230</name>
</gene>
<dbReference type="GO" id="GO:0044550">
    <property type="term" value="P:secondary metabolite biosynthetic process"/>
    <property type="evidence" value="ECO:0007669"/>
    <property type="project" value="TreeGrafter"/>
</dbReference>
<dbReference type="PANTHER" id="PTHR45527:SF1">
    <property type="entry name" value="FATTY ACID SYNTHASE"/>
    <property type="match status" value="1"/>
</dbReference>
<dbReference type="Pfam" id="PF00668">
    <property type="entry name" value="Condensation"/>
    <property type="match status" value="1"/>
</dbReference>
<dbReference type="RefSeq" id="WP_094863853.1">
    <property type="nucleotide sequence ID" value="NZ_NKYE01000010.1"/>
</dbReference>
<dbReference type="GO" id="GO:0008610">
    <property type="term" value="P:lipid biosynthetic process"/>
    <property type="evidence" value="ECO:0007669"/>
    <property type="project" value="UniProtKB-ARBA"/>
</dbReference>
<dbReference type="OrthoDB" id="2472181at2"/>